<organism evidence="1 2">
    <name type="scientific">Aldrovandia affinis</name>
    <dbReference type="NCBI Taxonomy" id="143900"/>
    <lineage>
        <taxon>Eukaryota</taxon>
        <taxon>Metazoa</taxon>
        <taxon>Chordata</taxon>
        <taxon>Craniata</taxon>
        <taxon>Vertebrata</taxon>
        <taxon>Euteleostomi</taxon>
        <taxon>Actinopterygii</taxon>
        <taxon>Neopterygii</taxon>
        <taxon>Teleostei</taxon>
        <taxon>Notacanthiformes</taxon>
        <taxon>Halosauridae</taxon>
        <taxon>Aldrovandia</taxon>
    </lineage>
</organism>
<reference evidence="1" key="1">
    <citation type="journal article" date="2023" name="Science">
        <title>Genome structures resolve the early diversification of teleost fishes.</title>
        <authorList>
            <person name="Parey E."/>
            <person name="Louis A."/>
            <person name="Montfort J."/>
            <person name="Bouchez O."/>
            <person name="Roques C."/>
            <person name="Iampietro C."/>
            <person name="Lluch J."/>
            <person name="Castinel A."/>
            <person name="Donnadieu C."/>
            <person name="Desvignes T."/>
            <person name="Floi Bucao C."/>
            <person name="Jouanno E."/>
            <person name="Wen M."/>
            <person name="Mejri S."/>
            <person name="Dirks R."/>
            <person name="Jansen H."/>
            <person name="Henkel C."/>
            <person name="Chen W.J."/>
            <person name="Zahm M."/>
            <person name="Cabau C."/>
            <person name="Klopp C."/>
            <person name="Thompson A.W."/>
            <person name="Robinson-Rechavi M."/>
            <person name="Braasch I."/>
            <person name="Lecointre G."/>
            <person name="Bobe J."/>
            <person name="Postlethwait J.H."/>
            <person name="Berthelot C."/>
            <person name="Roest Crollius H."/>
            <person name="Guiguen Y."/>
        </authorList>
    </citation>
    <scope>NUCLEOTIDE SEQUENCE</scope>
    <source>
        <strain evidence="1">NC1722</strain>
    </source>
</reference>
<keyword evidence="2" id="KW-1185">Reference proteome</keyword>
<dbReference type="AlphaFoldDB" id="A0AAD7SLA1"/>
<name>A0AAD7SLA1_9TELE</name>
<accession>A0AAD7SLA1</accession>
<dbReference type="Proteomes" id="UP001221898">
    <property type="component" value="Unassembled WGS sequence"/>
</dbReference>
<evidence type="ECO:0000313" key="2">
    <source>
        <dbReference type="Proteomes" id="UP001221898"/>
    </source>
</evidence>
<proteinExistence type="predicted"/>
<protein>
    <submittedName>
        <fullName evidence="1">Uncharacterized protein</fullName>
    </submittedName>
</protein>
<dbReference type="EMBL" id="JAINUG010000052">
    <property type="protein sequence ID" value="KAJ8404573.1"/>
    <property type="molecule type" value="Genomic_DNA"/>
</dbReference>
<sequence>MVADGLHLHRGKELPLHEALAVRLTGRLDPDMASVNAPHNSPKCLMASQPTEAFSDFFEGVMLWEGNTDMSCSRTVWMDLWTVALRGIANTSDPTLYDVPQANQ</sequence>
<evidence type="ECO:0000313" key="1">
    <source>
        <dbReference type="EMBL" id="KAJ8404573.1"/>
    </source>
</evidence>
<comment type="caution">
    <text evidence="1">The sequence shown here is derived from an EMBL/GenBank/DDBJ whole genome shotgun (WGS) entry which is preliminary data.</text>
</comment>
<gene>
    <name evidence="1" type="ORF">AAFF_G00334360</name>
</gene>